<feature type="coiled-coil region" evidence="5">
    <location>
        <begin position="107"/>
        <end position="134"/>
    </location>
</feature>
<evidence type="ECO:0000256" key="5">
    <source>
        <dbReference type="SAM" id="Coils"/>
    </source>
</evidence>
<dbReference type="GO" id="GO:0008234">
    <property type="term" value="F:cysteine-type peptidase activity"/>
    <property type="evidence" value="ECO:0007669"/>
    <property type="project" value="UniProtKB-KW"/>
</dbReference>
<feature type="chain" id="PRO_5010471853" evidence="7">
    <location>
        <begin position="35"/>
        <end position="503"/>
    </location>
</feature>
<comment type="similarity">
    <text evidence="1">Belongs to the peptidase C40 family.</text>
</comment>
<dbReference type="AlphaFoldDB" id="A0A1H4JG95"/>
<dbReference type="GO" id="GO:0006508">
    <property type="term" value="P:proteolysis"/>
    <property type="evidence" value="ECO:0007669"/>
    <property type="project" value="UniProtKB-KW"/>
</dbReference>
<feature type="coiled-coil region" evidence="5">
    <location>
        <begin position="198"/>
        <end position="250"/>
    </location>
</feature>
<accession>A0A1H4JG95</accession>
<reference evidence="9 11" key="1">
    <citation type="submission" date="2016-10" db="EMBL/GenBank/DDBJ databases">
        <authorList>
            <person name="de Groot N.N."/>
        </authorList>
    </citation>
    <scope>NUCLEOTIDE SEQUENCE [LARGE SCALE GENOMIC DNA]</scope>
    <source>
        <strain evidence="9 11">DSM 10495</strain>
    </source>
</reference>
<dbReference type="SUPFAM" id="SSF54001">
    <property type="entry name" value="Cysteine proteinases"/>
    <property type="match status" value="1"/>
</dbReference>
<evidence type="ECO:0000256" key="6">
    <source>
        <dbReference type="SAM" id="MobiDB-lite"/>
    </source>
</evidence>
<evidence type="ECO:0000256" key="2">
    <source>
        <dbReference type="ARBA" id="ARBA00022670"/>
    </source>
</evidence>
<evidence type="ECO:0000256" key="4">
    <source>
        <dbReference type="ARBA" id="ARBA00022807"/>
    </source>
</evidence>
<dbReference type="PANTHER" id="PTHR47359">
    <property type="entry name" value="PEPTIDOGLYCAN DL-ENDOPEPTIDASE CWLO"/>
    <property type="match status" value="1"/>
</dbReference>
<feature type="region of interest" description="Disordered" evidence="6">
    <location>
        <begin position="274"/>
        <end position="383"/>
    </location>
</feature>
<dbReference type="InterPro" id="IPR051794">
    <property type="entry name" value="PG_Endopeptidase_C40"/>
</dbReference>
<keyword evidence="11" id="KW-1185">Reference proteome</keyword>
<evidence type="ECO:0000256" key="1">
    <source>
        <dbReference type="ARBA" id="ARBA00007074"/>
    </source>
</evidence>
<dbReference type="EMBL" id="FNSN01000009">
    <property type="protein sequence ID" value="SED00459.1"/>
    <property type="molecule type" value="Genomic_DNA"/>
</dbReference>
<evidence type="ECO:0000313" key="9">
    <source>
        <dbReference type="EMBL" id="SEB45085.1"/>
    </source>
</evidence>
<evidence type="ECO:0000256" key="3">
    <source>
        <dbReference type="ARBA" id="ARBA00022801"/>
    </source>
</evidence>
<feature type="signal peptide" evidence="7">
    <location>
        <begin position="1"/>
        <end position="34"/>
    </location>
</feature>
<keyword evidence="4" id="KW-0788">Thiol protease</keyword>
<dbReference type="PANTHER" id="PTHR47359:SF3">
    <property type="entry name" value="NLP_P60 DOMAIN-CONTAINING PROTEIN-RELATED"/>
    <property type="match status" value="1"/>
</dbReference>
<keyword evidence="7" id="KW-0732">Signal</keyword>
<dbReference type="EMBL" id="FNSN01000003">
    <property type="protein sequence ID" value="SEB45085.1"/>
    <property type="molecule type" value="Genomic_DNA"/>
</dbReference>
<protein>
    <submittedName>
        <fullName evidence="9">Cell wall-associated hydrolase, NlpC family</fullName>
    </submittedName>
</protein>
<feature type="domain" description="NlpC/P60" evidence="8">
    <location>
        <begin position="381"/>
        <end position="503"/>
    </location>
</feature>
<dbReference type="PROSITE" id="PS51935">
    <property type="entry name" value="NLPC_P60"/>
    <property type="match status" value="1"/>
</dbReference>
<evidence type="ECO:0000256" key="7">
    <source>
        <dbReference type="SAM" id="SignalP"/>
    </source>
</evidence>
<evidence type="ECO:0000313" key="11">
    <source>
        <dbReference type="Proteomes" id="UP000182652"/>
    </source>
</evidence>
<keyword evidence="3 9" id="KW-0378">Hydrolase</keyword>
<organism evidence="9 11">
    <name type="scientific">Arthrobacter woluwensis</name>
    <dbReference type="NCBI Taxonomy" id="156980"/>
    <lineage>
        <taxon>Bacteria</taxon>
        <taxon>Bacillati</taxon>
        <taxon>Actinomycetota</taxon>
        <taxon>Actinomycetes</taxon>
        <taxon>Micrococcales</taxon>
        <taxon>Micrococcaceae</taxon>
        <taxon>Arthrobacter</taxon>
    </lineage>
</organism>
<feature type="compositionally biased region" description="Gly residues" evidence="6">
    <location>
        <begin position="293"/>
        <end position="313"/>
    </location>
</feature>
<keyword evidence="5" id="KW-0175">Coiled coil</keyword>
<dbReference type="InterPro" id="IPR000064">
    <property type="entry name" value="NLP_P60_dom"/>
</dbReference>
<gene>
    <name evidence="9" type="ORF">SAMN04489745_0153</name>
    <name evidence="10" type="ORF">SAMN04489745_3667</name>
</gene>
<name>A0A1H4JG95_9MICC</name>
<feature type="compositionally biased region" description="Pro residues" evidence="6">
    <location>
        <begin position="316"/>
        <end position="378"/>
    </location>
</feature>
<evidence type="ECO:0000259" key="8">
    <source>
        <dbReference type="PROSITE" id="PS51935"/>
    </source>
</evidence>
<dbReference type="RefSeq" id="WP_066217075.1">
    <property type="nucleotide sequence ID" value="NZ_FNSN01000003.1"/>
</dbReference>
<dbReference type="Pfam" id="PF00877">
    <property type="entry name" value="NLPC_P60"/>
    <property type="match status" value="1"/>
</dbReference>
<dbReference type="InterPro" id="IPR038765">
    <property type="entry name" value="Papain-like_cys_pep_sf"/>
</dbReference>
<proteinExistence type="inferred from homology"/>
<dbReference type="Gene3D" id="3.90.1720.10">
    <property type="entry name" value="endopeptidase domain like (from Nostoc punctiforme)"/>
    <property type="match status" value="1"/>
</dbReference>
<evidence type="ECO:0000313" key="10">
    <source>
        <dbReference type="EMBL" id="SED00459.1"/>
    </source>
</evidence>
<sequence>MAVAKRRKYAAILYSSALSASVLLGSGGIPGAVAAPLPASPVTVPADQSDTIPSESEIAAAKKNESSAKATQARLEGLIGTLADRQSSAITASMRANDSYTNALLTLKAKQDAAAAAKAKAAAAKDQAAKSRKDLGTLASSIYKTGGVNPAVEGVLNGDDGDLLGRATTLDAISQKQSETFNKAIASGQANSALSADAAAAQKAADDAARDADQARAAAESAQTSATQALQSASKDREKVIAQLASLRNTTVALETQRVQGLEQQRAAAALKALQERAAQQPVPSPQPPAQGGDSGGATDGGSTGGGSTGGGQPSQPQPPVVQPPVVQPPVVQPPVVTPPAPRPPVVQPPAPQPPAPQPPAPQPPAPKPPVVTPPAPSPGGSAAQTAINFAMSKVGGPYVWGGNGPVGYDCSGLTSAAFAAAGVYMPRTATPQYFSAPQYIPMGQWQPGDLIFWGDGSYFYHVGIYIGGGQVVNALNPGSGITVSRIDWMIGMQLWPTAARYW</sequence>
<dbReference type="Proteomes" id="UP000182652">
    <property type="component" value="Unassembled WGS sequence"/>
</dbReference>
<keyword evidence="2" id="KW-0645">Protease</keyword>